<dbReference type="EMBL" id="ONZG01000011">
    <property type="protein sequence ID" value="SPJ30421.1"/>
    <property type="molecule type" value="Genomic_DNA"/>
</dbReference>
<reference evidence="3" key="1">
    <citation type="submission" date="2018-03" db="EMBL/GenBank/DDBJ databases">
        <authorList>
            <person name="Rodrigo-Torres L."/>
            <person name="Arahal R. D."/>
            <person name="Lucena T."/>
        </authorList>
    </citation>
    <scope>NUCLEOTIDE SEQUENCE [LARGE SCALE GENOMIC DNA]</scope>
    <source>
        <strain evidence="3">CECT 7615</strain>
    </source>
</reference>
<keyword evidence="3" id="KW-1185">Reference proteome</keyword>
<dbReference type="RefSeq" id="WP_108790880.1">
    <property type="nucleotide sequence ID" value="NZ_ONZG01000011.1"/>
</dbReference>
<keyword evidence="1" id="KW-0812">Transmembrane</keyword>
<dbReference type="AlphaFoldDB" id="A0A2R8CDF2"/>
<evidence type="ECO:0000313" key="3">
    <source>
        <dbReference type="Proteomes" id="UP000244898"/>
    </source>
</evidence>
<proteinExistence type="predicted"/>
<dbReference type="OrthoDB" id="7709448at2"/>
<organism evidence="2 3">
    <name type="scientific">Falsiruegeria mediterranea M17</name>
    <dbReference type="NCBI Taxonomy" id="1200281"/>
    <lineage>
        <taxon>Bacteria</taxon>
        <taxon>Pseudomonadati</taxon>
        <taxon>Pseudomonadota</taxon>
        <taxon>Alphaproteobacteria</taxon>
        <taxon>Rhodobacterales</taxon>
        <taxon>Roseobacteraceae</taxon>
        <taxon>Falsiruegeria</taxon>
    </lineage>
</organism>
<gene>
    <name evidence="2" type="ORF">TRM7615_03954</name>
</gene>
<evidence type="ECO:0000313" key="2">
    <source>
        <dbReference type="EMBL" id="SPJ30421.1"/>
    </source>
</evidence>
<keyword evidence="1" id="KW-0472">Membrane</keyword>
<dbReference type="Proteomes" id="UP000244898">
    <property type="component" value="Unassembled WGS sequence"/>
</dbReference>
<feature type="transmembrane region" description="Helical" evidence="1">
    <location>
        <begin position="43"/>
        <end position="65"/>
    </location>
</feature>
<keyword evidence="1" id="KW-1133">Transmembrane helix</keyword>
<feature type="transmembrane region" description="Helical" evidence="1">
    <location>
        <begin position="77"/>
        <end position="95"/>
    </location>
</feature>
<sequence length="111" mass="12290">MQVLIYIVTCAICAYLGSRFVVWVVKRSLPVPSGVLSAIRFLFWWMLSVSVSFAIYFLVLFFGVAALSRIWTIQSEIGGGVAQFGFLILSVPYWAGLFKGIDLQLSTKAAT</sequence>
<name>A0A2R8CDF2_9RHOB</name>
<protein>
    <submittedName>
        <fullName evidence="2">Uncharacterized protein</fullName>
    </submittedName>
</protein>
<evidence type="ECO:0000256" key="1">
    <source>
        <dbReference type="SAM" id="Phobius"/>
    </source>
</evidence>
<accession>A0A2R8CDF2</accession>